<dbReference type="GO" id="GO:0016740">
    <property type="term" value="F:transferase activity"/>
    <property type="evidence" value="ECO:0007669"/>
    <property type="project" value="UniProtKB-KW"/>
</dbReference>
<keyword evidence="4" id="KW-1185">Reference proteome</keyword>
<organism evidence="3 4">
    <name type="scientific">Nocardioides daphniae</name>
    <dbReference type="NCBI Taxonomy" id="402297"/>
    <lineage>
        <taxon>Bacteria</taxon>
        <taxon>Bacillati</taxon>
        <taxon>Actinomycetota</taxon>
        <taxon>Actinomycetes</taxon>
        <taxon>Propionibacteriales</taxon>
        <taxon>Nocardioidaceae</taxon>
        <taxon>Nocardioides</taxon>
    </lineage>
</organism>
<dbReference type="Gene3D" id="2.160.10.10">
    <property type="entry name" value="Hexapeptide repeat proteins"/>
    <property type="match status" value="1"/>
</dbReference>
<sequence length="196" mass="21068">MRELSGVRRVAAESVFALRRAWYRTRYPSLTLGKDVRIVGRLRVRGGTKVVLGDRVRVRKLVRFNGGGVVHVGPDTLLNGCWIMASTSVEIGARCLLSDGGILDTDYHNLDPETRHDPPTDRTRAPVVLEDNVWLGTASLVLKGTRVGCDSVVAAGAVVRGDVPPRVVVSGNPAAIVKKFPAAPQQAAPDPEASED</sequence>
<reference evidence="4" key="1">
    <citation type="journal article" date="2019" name="Int. J. Syst. Evol. Microbiol.">
        <title>The Global Catalogue of Microorganisms (GCM) 10K type strain sequencing project: providing services to taxonomists for standard genome sequencing and annotation.</title>
        <authorList>
            <consortium name="The Broad Institute Genomics Platform"/>
            <consortium name="The Broad Institute Genome Sequencing Center for Infectious Disease"/>
            <person name="Wu L."/>
            <person name="Ma J."/>
        </authorList>
    </citation>
    <scope>NUCLEOTIDE SEQUENCE [LARGE SCALE GENOMIC DNA]</scope>
    <source>
        <strain evidence="4">CCM 7403</strain>
    </source>
</reference>
<protein>
    <submittedName>
        <fullName evidence="3">Transferase</fullName>
    </submittedName>
</protein>
<comment type="caution">
    <text evidence="3">The sequence shown here is derived from an EMBL/GenBank/DDBJ whole genome shotgun (WGS) entry which is preliminary data.</text>
</comment>
<accession>A0ABQ1PW75</accession>
<proteinExistence type="inferred from homology"/>
<dbReference type="CDD" id="cd04647">
    <property type="entry name" value="LbH_MAT_like"/>
    <property type="match status" value="1"/>
</dbReference>
<dbReference type="InterPro" id="IPR051159">
    <property type="entry name" value="Hexapeptide_acetyltransf"/>
</dbReference>
<dbReference type="EMBL" id="BMCK01000001">
    <property type="protein sequence ID" value="GGD05278.1"/>
    <property type="molecule type" value="Genomic_DNA"/>
</dbReference>
<dbReference type="PANTHER" id="PTHR23416:SF23">
    <property type="entry name" value="ACETYLTRANSFERASE C18B11.09C-RELATED"/>
    <property type="match status" value="1"/>
</dbReference>
<keyword evidence="2 3" id="KW-0808">Transferase</keyword>
<dbReference type="SUPFAM" id="SSF51161">
    <property type="entry name" value="Trimeric LpxA-like enzymes"/>
    <property type="match status" value="1"/>
</dbReference>
<dbReference type="Proteomes" id="UP000630594">
    <property type="component" value="Unassembled WGS sequence"/>
</dbReference>
<comment type="similarity">
    <text evidence="1">Belongs to the transferase hexapeptide repeat family.</text>
</comment>
<dbReference type="InterPro" id="IPR011004">
    <property type="entry name" value="Trimer_LpxA-like_sf"/>
</dbReference>
<evidence type="ECO:0000256" key="2">
    <source>
        <dbReference type="ARBA" id="ARBA00022679"/>
    </source>
</evidence>
<name>A0ABQ1PW75_9ACTN</name>
<dbReference type="PANTHER" id="PTHR23416">
    <property type="entry name" value="SIALIC ACID SYNTHASE-RELATED"/>
    <property type="match status" value="1"/>
</dbReference>
<dbReference type="RefSeq" id="WP_188420549.1">
    <property type="nucleotide sequence ID" value="NZ_BMCK01000001.1"/>
</dbReference>
<gene>
    <name evidence="3" type="ORF">GCM10007231_00070</name>
</gene>
<evidence type="ECO:0000256" key="1">
    <source>
        <dbReference type="ARBA" id="ARBA00007274"/>
    </source>
</evidence>
<evidence type="ECO:0000313" key="4">
    <source>
        <dbReference type="Proteomes" id="UP000630594"/>
    </source>
</evidence>
<evidence type="ECO:0000313" key="3">
    <source>
        <dbReference type="EMBL" id="GGD05278.1"/>
    </source>
</evidence>